<gene>
    <name evidence="4" type="ORF">HY912_12845</name>
</gene>
<evidence type="ECO:0000256" key="1">
    <source>
        <dbReference type="ARBA" id="ARBA00022505"/>
    </source>
</evidence>
<name>A0A9D6V4B9_9BACT</name>
<dbReference type="SUPFAM" id="SSF56003">
    <property type="entry name" value="Molybdenum cofactor-binding domain"/>
    <property type="match status" value="1"/>
</dbReference>
<sequence length="762" mass="83008">MGDDYRFIGKATQRRDAVEIVTGTALYLDDLRFQNLLHGKVLRSPHAHALIKKIDKSKAEALPGVKAVLTWQDIPDWKGGTPRKLRVLDKKVRYVGDAVALVAASTEEIAREALDLIEVEYQVLPAVLDMDSALKHGAPLIYDEFPGNIIPGGTIAFGPNCLKGVVMGDVEKGFAEADVIAEGTFGYENIPNALPPEPVGAVAMWEEPNKVTLWSTSQAPYMDKGTLFHVFNRQVEIRCIGNHVGGSFGTKIMCWQVQAYAVLLSRATGKPVKVMFTKEEHMAAFTLRIGSRIHARVGMKKDGTLTAIHGTWYVDSGYYSFTTQAQVAVGSGELMIMAQCPNWDLKNIIVATNRNASGSTRGFGGQELKCSFIPILSLAMEKAALDPFEVLKKNYVKPGGGYFWRDGNWYQYRGIDYSAAMDKGAEQFGWKEKWKGWLTPTAVNGTKRLGIGVGVHGNADVGEDSAEAYVQLDCNGTATIFLCAAEHGTGQKSNYAKLVAEVLQIPLDRISMTPADSLITPFEFGPVGSRGTYAIGSAVINAAEDVKRRLFEFVAPKLGAEPQDLETVDGVVFVKGYPEKSLKWRALGYDRTLLGHGRFEPDFTVCNCMMSFVEVEVDTETGKVTLLRVVLATDVGQIIDPQGLEGQLNGALGSAGIDSAIFEETILNHSTGHILNANLMDYKWRTFTELPAMEHVVLETPMPTHRFHAVGVGEVATSPGPSAVLMAVSNAVGSWLHEYPVTPDRVLRAIGKVGYSARGGKK</sequence>
<dbReference type="Pfam" id="PF20256">
    <property type="entry name" value="MoCoBD_2"/>
    <property type="match status" value="1"/>
</dbReference>
<dbReference type="EMBL" id="JACRDE010000339">
    <property type="protein sequence ID" value="MBI5250375.1"/>
    <property type="molecule type" value="Genomic_DNA"/>
</dbReference>
<proteinExistence type="predicted"/>
<dbReference type="PANTHER" id="PTHR11908">
    <property type="entry name" value="XANTHINE DEHYDROGENASE"/>
    <property type="match status" value="1"/>
</dbReference>
<accession>A0A9D6V4B9</accession>
<comment type="caution">
    <text evidence="4">The sequence shown here is derived from an EMBL/GenBank/DDBJ whole genome shotgun (WGS) entry which is preliminary data.</text>
</comment>
<dbReference type="GO" id="GO:0005506">
    <property type="term" value="F:iron ion binding"/>
    <property type="evidence" value="ECO:0007669"/>
    <property type="project" value="InterPro"/>
</dbReference>
<dbReference type="InterPro" id="IPR008274">
    <property type="entry name" value="AldOxase/xan_DH_MoCoBD1"/>
</dbReference>
<dbReference type="Pfam" id="PF01315">
    <property type="entry name" value="Ald_Xan_dh_C"/>
    <property type="match status" value="1"/>
</dbReference>
<dbReference type="GO" id="GO:0016491">
    <property type="term" value="F:oxidoreductase activity"/>
    <property type="evidence" value="ECO:0007669"/>
    <property type="project" value="UniProtKB-KW"/>
</dbReference>
<dbReference type="PANTHER" id="PTHR11908:SF132">
    <property type="entry name" value="ALDEHYDE OXIDASE 1-RELATED"/>
    <property type="match status" value="1"/>
</dbReference>
<dbReference type="Pfam" id="PF02738">
    <property type="entry name" value="MoCoBD_1"/>
    <property type="match status" value="1"/>
</dbReference>
<dbReference type="SMART" id="SM01008">
    <property type="entry name" value="Ald_Xan_dh_C"/>
    <property type="match status" value="1"/>
</dbReference>
<dbReference type="AlphaFoldDB" id="A0A9D6V4B9"/>
<evidence type="ECO:0000259" key="3">
    <source>
        <dbReference type="SMART" id="SM01008"/>
    </source>
</evidence>
<reference evidence="4" key="1">
    <citation type="submission" date="2020-07" db="EMBL/GenBank/DDBJ databases">
        <title>Huge and variable diversity of episymbiotic CPR bacteria and DPANN archaea in groundwater ecosystems.</title>
        <authorList>
            <person name="He C.Y."/>
            <person name="Keren R."/>
            <person name="Whittaker M."/>
            <person name="Farag I.F."/>
            <person name="Doudna J."/>
            <person name="Cate J.H.D."/>
            <person name="Banfield J.F."/>
        </authorList>
    </citation>
    <scope>NUCLEOTIDE SEQUENCE</scope>
    <source>
        <strain evidence="4">NC_groundwater_1664_Pr3_B-0.1um_52_9</strain>
    </source>
</reference>
<dbReference type="Gene3D" id="3.90.1170.50">
    <property type="entry name" value="Aldehyde oxidase/xanthine dehydrogenase, a/b hammerhead"/>
    <property type="match status" value="1"/>
</dbReference>
<dbReference type="SUPFAM" id="SSF54665">
    <property type="entry name" value="CO dehydrogenase molybdoprotein N-domain-like"/>
    <property type="match status" value="1"/>
</dbReference>
<evidence type="ECO:0000313" key="5">
    <source>
        <dbReference type="Proteomes" id="UP000807825"/>
    </source>
</evidence>
<evidence type="ECO:0000256" key="2">
    <source>
        <dbReference type="ARBA" id="ARBA00023002"/>
    </source>
</evidence>
<dbReference type="InterPro" id="IPR036856">
    <property type="entry name" value="Ald_Oxase/Xan_DH_a/b_sf"/>
</dbReference>
<dbReference type="InterPro" id="IPR046867">
    <property type="entry name" value="AldOxase/xan_DH_MoCoBD2"/>
</dbReference>
<dbReference type="Proteomes" id="UP000807825">
    <property type="component" value="Unassembled WGS sequence"/>
</dbReference>
<keyword evidence="1" id="KW-0500">Molybdenum</keyword>
<organism evidence="4 5">
    <name type="scientific">Desulfomonile tiedjei</name>
    <dbReference type="NCBI Taxonomy" id="2358"/>
    <lineage>
        <taxon>Bacteria</taxon>
        <taxon>Pseudomonadati</taxon>
        <taxon>Thermodesulfobacteriota</taxon>
        <taxon>Desulfomonilia</taxon>
        <taxon>Desulfomonilales</taxon>
        <taxon>Desulfomonilaceae</taxon>
        <taxon>Desulfomonile</taxon>
    </lineage>
</organism>
<dbReference type="InterPro" id="IPR016208">
    <property type="entry name" value="Ald_Oxase/xanthine_DH-like"/>
</dbReference>
<feature type="domain" description="Aldehyde oxidase/xanthine dehydrogenase a/b hammerhead" evidence="3">
    <location>
        <begin position="22"/>
        <end position="125"/>
    </location>
</feature>
<dbReference type="InterPro" id="IPR000674">
    <property type="entry name" value="Ald_Oxase/Xan_DH_a/b"/>
</dbReference>
<evidence type="ECO:0000313" key="4">
    <source>
        <dbReference type="EMBL" id="MBI5250375.1"/>
    </source>
</evidence>
<dbReference type="InterPro" id="IPR037165">
    <property type="entry name" value="AldOxase/xan_DH_Mopterin-bd_sf"/>
</dbReference>
<keyword evidence="2" id="KW-0560">Oxidoreductase</keyword>
<protein>
    <submittedName>
        <fullName evidence="4">Xanthine dehydrogenase family protein molybdopterin-binding subunit</fullName>
    </submittedName>
</protein>
<dbReference type="Gene3D" id="3.30.365.10">
    <property type="entry name" value="Aldehyde oxidase/xanthine dehydrogenase, molybdopterin binding domain"/>
    <property type="match status" value="4"/>
</dbReference>